<keyword evidence="1" id="KW-1133">Transmembrane helix</keyword>
<gene>
    <name evidence="2" type="ORF">J7561_05585</name>
</gene>
<keyword evidence="1" id="KW-0472">Membrane</keyword>
<sequence length="269" mass="30857">MMPRRDGFTLTELMVGMSMGLILIVGFVSVWMVLSKSSHQEIRRYELLQDYVEAVSYLRQNLGDAIFDPLCPHPEWLDLPEPKLQVHRSMLPLNVGTKKMVAAQTQFPDWGTTNIKSLSGFDVLELTHLTPLQVSDDIIINDQTLRGAREGELIATDCRHVVAGRYRREGQGAVYVLPETAHQVQRTLDADRYIQYYKVNHDLYYVAYESGQYQLVHNFLDGANHMRFYGIEGLVLGQMLDRTLLDVTLYVRGDTEPRRKSLSIRLLNL</sequence>
<evidence type="ECO:0000313" key="3">
    <source>
        <dbReference type="Proteomes" id="UP000680020"/>
    </source>
</evidence>
<organism evidence="2 3">
    <name type="scientific">Wohlfahrtiimonas chitiniclastica</name>
    <dbReference type="NCBI Taxonomy" id="400946"/>
    <lineage>
        <taxon>Bacteria</taxon>
        <taxon>Pseudomonadati</taxon>
        <taxon>Pseudomonadota</taxon>
        <taxon>Gammaproteobacteria</taxon>
        <taxon>Cardiobacteriales</taxon>
        <taxon>Ignatzschineriaceae</taxon>
        <taxon>Wohlfahrtiimonas</taxon>
    </lineage>
</organism>
<feature type="transmembrane region" description="Helical" evidence="1">
    <location>
        <begin position="13"/>
        <end position="34"/>
    </location>
</feature>
<dbReference type="NCBIfam" id="TIGR02532">
    <property type="entry name" value="IV_pilin_GFxxxE"/>
    <property type="match status" value="1"/>
</dbReference>
<keyword evidence="1" id="KW-0812">Transmembrane</keyword>
<dbReference type="Pfam" id="PF07963">
    <property type="entry name" value="N_methyl"/>
    <property type="match status" value="1"/>
</dbReference>
<evidence type="ECO:0000313" key="2">
    <source>
        <dbReference type="EMBL" id="MBS7824676.1"/>
    </source>
</evidence>
<dbReference type="EMBL" id="JAGIBU010000004">
    <property type="protein sequence ID" value="MBS7824676.1"/>
    <property type="molecule type" value="Genomic_DNA"/>
</dbReference>
<name>A0AB35C003_9GAMM</name>
<dbReference type="AlphaFoldDB" id="A0AB35C003"/>
<evidence type="ECO:0000256" key="1">
    <source>
        <dbReference type="SAM" id="Phobius"/>
    </source>
</evidence>
<dbReference type="InterPro" id="IPR012902">
    <property type="entry name" value="N_methyl_site"/>
</dbReference>
<comment type="caution">
    <text evidence="2">The sequence shown here is derived from an EMBL/GenBank/DDBJ whole genome shotgun (WGS) entry which is preliminary data.</text>
</comment>
<accession>A0AB35C003</accession>
<dbReference type="RefSeq" id="WP_213403843.1">
    <property type="nucleotide sequence ID" value="NZ_JAGIBT010000003.1"/>
</dbReference>
<protein>
    <submittedName>
        <fullName evidence="2">Prepilin-type N-terminal cleavage/methylation domain-containing protein</fullName>
    </submittedName>
</protein>
<proteinExistence type="predicted"/>
<dbReference type="Proteomes" id="UP000680020">
    <property type="component" value="Unassembled WGS sequence"/>
</dbReference>
<reference evidence="2" key="1">
    <citation type="submission" date="2021-03" db="EMBL/GenBank/DDBJ databases">
        <title>Identification and antibiotic profiling of Wohlfahrtiimonas chitiniclastica, an underestimated human pathogen.</title>
        <authorList>
            <person name="Kopf A."/>
            <person name="Bunk B."/>
            <person name="Coldewey S."/>
            <person name="Gunzer F."/>
            <person name="Riedel T."/>
            <person name="Schroettner P."/>
        </authorList>
    </citation>
    <scope>NUCLEOTIDE SEQUENCE</scope>
    <source>
        <strain evidence="2">DSM 100917</strain>
    </source>
</reference>